<proteinExistence type="predicted"/>
<accession>A0A1R3GM47</accession>
<feature type="compositionally biased region" description="Polar residues" evidence="1">
    <location>
        <begin position="939"/>
        <end position="951"/>
    </location>
</feature>
<feature type="region of interest" description="Disordered" evidence="1">
    <location>
        <begin position="133"/>
        <end position="180"/>
    </location>
</feature>
<dbReference type="Proteomes" id="UP000188268">
    <property type="component" value="Unassembled WGS sequence"/>
</dbReference>
<dbReference type="Pfam" id="PF00855">
    <property type="entry name" value="PWWP"/>
    <property type="match status" value="1"/>
</dbReference>
<dbReference type="AlphaFoldDB" id="A0A1R3GM47"/>
<dbReference type="OrthoDB" id="62853at2759"/>
<feature type="region of interest" description="Disordered" evidence="1">
    <location>
        <begin position="910"/>
        <end position="951"/>
    </location>
</feature>
<dbReference type="PANTHER" id="PTHR10688">
    <property type="entry name" value="PWWP DOMAIN-CONTAINING PROTEIN"/>
    <property type="match status" value="1"/>
</dbReference>
<dbReference type="InterPro" id="IPR000313">
    <property type="entry name" value="PWWP_dom"/>
</dbReference>
<name>A0A1R3GM47_COCAP</name>
<keyword evidence="4" id="KW-1185">Reference proteome</keyword>
<dbReference type="PROSITE" id="PS50812">
    <property type="entry name" value="PWWP"/>
    <property type="match status" value="1"/>
</dbReference>
<feature type="compositionally biased region" description="Acidic residues" evidence="1">
    <location>
        <begin position="165"/>
        <end position="179"/>
    </location>
</feature>
<evidence type="ECO:0000256" key="1">
    <source>
        <dbReference type="SAM" id="MobiDB-lite"/>
    </source>
</evidence>
<feature type="region of interest" description="Disordered" evidence="1">
    <location>
        <begin position="1"/>
        <end position="37"/>
    </location>
</feature>
<dbReference type="OMA" id="GHEFSVG"/>
<comment type="caution">
    <text evidence="3">The sequence shown here is derived from an EMBL/GenBank/DDBJ whole genome shotgun (WGS) entry which is preliminary data.</text>
</comment>
<feature type="compositionally biased region" description="Basic and acidic residues" evidence="1">
    <location>
        <begin position="775"/>
        <end position="787"/>
    </location>
</feature>
<gene>
    <name evidence="3" type="ORF">CCACVL1_25033</name>
</gene>
<feature type="region of interest" description="Disordered" evidence="1">
    <location>
        <begin position="453"/>
        <end position="611"/>
    </location>
</feature>
<sequence>MEAFEKPAKTLNEDRSLDQDGKPLNEDSKSVAAADFTVEKPLGENGVRVSVNVKEGGACGDGEDGEGLEDSEMNGVSSLLQMKESMRKVDVNGGNENVEGFGSLLGAVDESKEIGDEDVLASADDGVALMADTHGETQEIDEEERRDLDDKENGGGSGTTRELNEIDDEDGDDDSDGDWGGEFSAGDFVWGKIKSHPWWPGQVYDPSDASDYALKVRQKGRFLVAYFGDSSFAWCHPSQLKPFEENFEEMSKMSSSKNFLNAVQTSVDEIGRLVELKMTCFCVLKENCIGRDRPLAANAGIKKGALVPEGGIGKLSIGVFEPKEVLDKLKRIAEAVSMSNLLECTVLKGWLSAFYQSNGGRQMPMYHEPLSISDLEENVSNLVVDMSDYNEAVEVPIAGPIEKDWVSSSGIKFGLRSHSLLRCPEISEDGMSHKRKEKSIAEILKGEVGSQVRKDEDEELKGTNSGEHASFSRRKKTKANDKASGDDGSNTSSMTRKRKGTQLSRSLEARKGNLSSAEAEGSGAKEELGKGYSSRGRKKKSEGASNAGDDSGGKEEVDNHPVPAKRKLNVGSGVGNIDAETKDHSESGSLLRERKKSKYLSPPYTSPPGKLSRMDFVVESLKASNESQLGEQMTKATGNLVSSPLVGESNQLAEEVNTEQKASNESSSYTAKQYQNRMIDLAKVIPPAPEVLIEVQSVALSPQYPRINKSFEIVVEFLSVFRSSVYRDEANYENQLKSHRKRKTPDSVTESSGKDQNLTDNVPPSGHKSKKKKAAAKDEETKMDHFKPGQATRASPKKVSEESTARNTKIKQAARAAAARKKDNEVENASSALFVTFGPGSSLPTKDDLVKLYSKYGALNMEDTDMFYNNFCARVVFLRSSDAERAFKSSQMASPFKSDNVSFRLRYHPAASVSEQRQTPRPKPSPLAKKGAKTPKKSVASQNSADQASQLNFIRDKLEMLTSMLETSDERMISEMKPKLQGELKGLLKKVNTMVESSS</sequence>
<dbReference type="Gramene" id="OMO59163">
    <property type="protein sequence ID" value="OMO59163"/>
    <property type="gene ID" value="CCACVL1_25033"/>
</dbReference>
<dbReference type="Gene3D" id="2.30.30.140">
    <property type="match status" value="1"/>
</dbReference>
<feature type="compositionally biased region" description="Polar residues" evidence="1">
    <location>
        <begin position="746"/>
        <end position="762"/>
    </location>
</feature>
<dbReference type="SMART" id="SM00293">
    <property type="entry name" value="PWWP"/>
    <property type="match status" value="1"/>
</dbReference>
<dbReference type="CDD" id="cd05162">
    <property type="entry name" value="PWWP"/>
    <property type="match status" value="1"/>
</dbReference>
<feature type="compositionally biased region" description="Basic and acidic residues" evidence="1">
    <location>
        <begin position="133"/>
        <end position="153"/>
    </location>
</feature>
<reference evidence="3 4" key="1">
    <citation type="submission" date="2013-09" db="EMBL/GenBank/DDBJ databases">
        <title>Corchorus capsularis genome sequencing.</title>
        <authorList>
            <person name="Alam M."/>
            <person name="Haque M.S."/>
            <person name="Islam M.S."/>
            <person name="Emdad E.M."/>
            <person name="Islam M.M."/>
            <person name="Ahmed B."/>
            <person name="Halim A."/>
            <person name="Hossen Q.M.M."/>
            <person name="Hossain M.Z."/>
            <person name="Ahmed R."/>
            <person name="Khan M.M."/>
            <person name="Islam R."/>
            <person name="Rashid M.M."/>
            <person name="Khan S.A."/>
            <person name="Rahman M.S."/>
            <person name="Alam M."/>
        </authorList>
    </citation>
    <scope>NUCLEOTIDE SEQUENCE [LARGE SCALE GENOMIC DNA]</scope>
    <source>
        <strain evidence="4">cv. CVL-1</strain>
        <tissue evidence="3">Whole seedling</tissue>
    </source>
</reference>
<dbReference type="STRING" id="210143.A0A1R3GM47"/>
<dbReference type="EMBL" id="AWWV01014021">
    <property type="protein sequence ID" value="OMO59163.1"/>
    <property type="molecule type" value="Genomic_DNA"/>
</dbReference>
<dbReference type="SUPFAM" id="SSF63748">
    <property type="entry name" value="Tudor/PWWP/MBT"/>
    <property type="match status" value="1"/>
</dbReference>
<feature type="region of interest" description="Disordered" evidence="1">
    <location>
        <begin position="736"/>
        <end position="813"/>
    </location>
</feature>
<protein>
    <submittedName>
        <fullName evidence="3">Tudor/PWWP/MBT superfamily protein</fullName>
    </submittedName>
</protein>
<organism evidence="3 4">
    <name type="scientific">Corchorus capsularis</name>
    <name type="common">Jute</name>
    <dbReference type="NCBI Taxonomy" id="210143"/>
    <lineage>
        <taxon>Eukaryota</taxon>
        <taxon>Viridiplantae</taxon>
        <taxon>Streptophyta</taxon>
        <taxon>Embryophyta</taxon>
        <taxon>Tracheophyta</taxon>
        <taxon>Spermatophyta</taxon>
        <taxon>Magnoliopsida</taxon>
        <taxon>eudicotyledons</taxon>
        <taxon>Gunneridae</taxon>
        <taxon>Pentapetalae</taxon>
        <taxon>rosids</taxon>
        <taxon>malvids</taxon>
        <taxon>Malvales</taxon>
        <taxon>Malvaceae</taxon>
        <taxon>Grewioideae</taxon>
        <taxon>Apeibeae</taxon>
        <taxon>Corchorus</taxon>
    </lineage>
</organism>
<dbReference type="InterPro" id="IPR052657">
    <property type="entry name" value="PDP_family_Arabidopsis"/>
</dbReference>
<dbReference type="PANTHER" id="PTHR10688:SF3">
    <property type="entry name" value="PWWP DOMAIN-CONTAINING PROTEIN 6"/>
    <property type="match status" value="1"/>
</dbReference>
<evidence type="ECO:0000259" key="2">
    <source>
        <dbReference type="PROSITE" id="PS50812"/>
    </source>
</evidence>
<feature type="compositionally biased region" description="Basic and acidic residues" evidence="1">
    <location>
        <begin position="1"/>
        <end position="29"/>
    </location>
</feature>
<evidence type="ECO:0000313" key="3">
    <source>
        <dbReference type="EMBL" id="OMO59163.1"/>
    </source>
</evidence>
<evidence type="ECO:0000313" key="4">
    <source>
        <dbReference type="Proteomes" id="UP000188268"/>
    </source>
</evidence>
<feature type="domain" description="PWWP" evidence="2">
    <location>
        <begin position="185"/>
        <end position="246"/>
    </location>
</feature>